<comment type="caution">
    <text evidence="6">The sequence shown here is derived from an EMBL/GenBank/DDBJ whole genome shotgun (WGS) entry which is preliminary data.</text>
</comment>
<dbReference type="GO" id="GO:0006334">
    <property type="term" value="P:nucleosome assembly"/>
    <property type="evidence" value="ECO:0007669"/>
    <property type="project" value="InterPro"/>
</dbReference>
<keyword evidence="3" id="KW-0539">Nucleus</keyword>
<evidence type="ECO:0000256" key="3">
    <source>
        <dbReference type="ARBA" id="ARBA00023242"/>
    </source>
</evidence>
<feature type="compositionally biased region" description="Basic and acidic residues" evidence="4">
    <location>
        <begin position="162"/>
        <end position="188"/>
    </location>
</feature>
<dbReference type="Pfam" id="PF00538">
    <property type="entry name" value="Linker_histone"/>
    <property type="match status" value="1"/>
</dbReference>
<evidence type="ECO:0000313" key="6">
    <source>
        <dbReference type="EMBL" id="KAF7834573.1"/>
    </source>
</evidence>
<evidence type="ECO:0000256" key="2">
    <source>
        <dbReference type="ARBA" id="ARBA00023125"/>
    </source>
</evidence>
<dbReference type="InterPro" id="IPR036390">
    <property type="entry name" value="WH_DNA-bd_sf"/>
</dbReference>
<dbReference type="PANTHER" id="PTHR11467:SF29">
    <property type="entry name" value="OS03G0711600 PROTEIN"/>
    <property type="match status" value="1"/>
</dbReference>
<evidence type="ECO:0000313" key="7">
    <source>
        <dbReference type="Proteomes" id="UP000634136"/>
    </source>
</evidence>
<dbReference type="GO" id="GO:0005730">
    <property type="term" value="C:nucleolus"/>
    <property type="evidence" value="ECO:0007669"/>
    <property type="project" value="TreeGrafter"/>
</dbReference>
<dbReference type="GO" id="GO:0031492">
    <property type="term" value="F:nucleosomal DNA binding"/>
    <property type="evidence" value="ECO:0007669"/>
    <property type="project" value="TreeGrafter"/>
</dbReference>
<dbReference type="GO" id="GO:0045910">
    <property type="term" value="P:negative regulation of DNA recombination"/>
    <property type="evidence" value="ECO:0007669"/>
    <property type="project" value="TreeGrafter"/>
</dbReference>
<name>A0A834WYD0_9FABA</name>
<dbReference type="CDD" id="cd00073">
    <property type="entry name" value="H15"/>
    <property type="match status" value="1"/>
</dbReference>
<feature type="region of interest" description="Disordered" evidence="4">
    <location>
        <begin position="103"/>
        <end position="129"/>
    </location>
</feature>
<feature type="domain" description="H15" evidence="5">
    <location>
        <begin position="34"/>
        <end position="103"/>
    </location>
</feature>
<accession>A0A834WYD0</accession>
<sequence>MDPTSMQPLATIASVVATSNVRNNNIAVTRGTPNHPTYKEMIRNAIATLKERKGSSKRAIAKYIEKTFTHLPTTHSALLSVHLKRLKSQGVLIMVKKSYKLARSNASSPSAQPKRGRPCKPKPNLEQAQPLEVRRNTKQLLVALGLEDEPASSGVKRGPGRPPKERAMEVSEPRIRRSIRVKTEPERHPKPKSIYEIPNGPKRGVGRPPKNQSNVPIIPFAPTVTVPVMPIAHPRGKGHPKKINAATVSHSGDVPQAIGGGRGRGRGISAGSTVLFMSLDEEQATSDSDDLRRKLRYFQSKVRESLVPIKGIIQELETLASIDLN</sequence>
<dbReference type="InterPro" id="IPR036388">
    <property type="entry name" value="WH-like_DNA-bd_sf"/>
</dbReference>
<comment type="subcellular location">
    <subcellularLocation>
        <location evidence="1">Nucleus</location>
    </subcellularLocation>
</comment>
<feature type="region of interest" description="Disordered" evidence="4">
    <location>
        <begin position="146"/>
        <end position="217"/>
    </location>
</feature>
<evidence type="ECO:0000256" key="4">
    <source>
        <dbReference type="SAM" id="MobiDB-lite"/>
    </source>
</evidence>
<keyword evidence="2" id="KW-0238">DNA-binding</keyword>
<dbReference type="SMART" id="SM00526">
    <property type="entry name" value="H15"/>
    <property type="match status" value="1"/>
</dbReference>
<evidence type="ECO:0000256" key="1">
    <source>
        <dbReference type="ARBA" id="ARBA00004123"/>
    </source>
</evidence>
<dbReference type="SUPFAM" id="SSF46785">
    <property type="entry name" value="Winged helix' DNA-binding domain"/>
    <property type="match status" value="1"/>
</dbReference>
<dbReference type="Proteomes" id="UP000634136">
    <property type="component" value="Unassembled WGS sequence"/>
</dbReference>
<dbReference type="Gene3D" id="1.10.10.10">
    <property type="entry name" value="Winged helix-like DNA-binding domain superfamily/Winged helix DNA-binding domain"/>
    <property type="match status" value="1"/>
</dbReference>
<dbReference type="InterPro" id="IPR017956">
    <property type="entry name" value="AT_hook_DNA-bd_motif"/>
</dbReference>
<dbReference type="EMBL" id="JAAIUW010000004">
    <property type="protein sequence ID" value="KAF7834573.1"/>
    <property type="molecule type" value="Genomic_DNA"/>
</dbReference>
<dbReference type="GO" id="GO:0003690">
    <property type="term" value="F:double-stranded DNA binding"/>
    <property type="evidence" value="ECO:0007669"/>
    <property type="project" value="TreeGrafter"/>
</dbReference>
<dbReference type="FunFam" id="1.10.10.10:FF:000637">
    <property type="entry name" value="Histone H1.2"/>
    <property type="match status" value="1"/>
</dbReference>
<dbReference type="GO" id="GO:0030261">
    <property type="term" value="P:chromosome condensation"/>
    <property type="evidence" value="ECO:0007669"/>
    <property type="project" value="TreeGrafter"/>
</dbReference>
<proteinExistence type="predicted"/>
<dbReference type="GO" id="GO:0000786">
    <property type="term" value="C:nucleosome"/>
    <property type="evidence" value="ECO:0007669"/>
    <property type="project" value="InterPro"/>
</dbReference>
<organism evidence="6 7">
    <name type="scientific">Senna tora</name>
    <dbReference type="NCBI Taxonomy" id="362788"/>
    <lineage>
        <taxon>Eukaryota</taxon>
        <taxon>Viridiplantae</taxon>
        <taxon>Streptophyta</taxon>
        <taxon>Embryophyta</taxon>
        <taxon>Tracheophyta</taxon>
        <taxon>Spermatophyta</taxon>
        <taxon>Magnoliopsida</taxon>
        <taxon>eudicotyledons</taxon>
        <taxon>Gunneridae</taxon>
        <taxon>Pentapetalae</taxon>
        <taxon>rosids</taxon>
        <taxon>fabids</taxon>
        <taxon>Fabales</taxon>
        <taxon>Fabaceae</taxon>
        <taxon>Caesalpinioideae</taxon>
        <taxon>Cassia clade</taxon>
        <taxon>Senna</taxon>
    </lineage>
</organism>
<reference evidence="6" key="1">
    <citation type="submission" date="2020-09" db="EMBL/GenBank/DDBJ databases">
        <title>Genome-Enabled Discovery of Anthraquinone Biosynthesis in Senna tora.</title>
        <authorList>
            <person name="Kang S.-H."/>
            <person name="Pandey R.P."/>
            <person name="Lee C.-M."/>
            <person name="Sim J.-S."/>
            <person name="Jeong J.-T."/>
            <person name="Choi B.-S."/>
            <person name="Jung M."/>
            <person name="Ginzburg D."/>
            <person name="Zhao K."/>
            <person name="Won S.Y."/>
            <person name="Oh T.-J."/>
            <person name="Yu Y."/>
            <person name="Kim N.-H."/>
            <person name="Lee O.R."/>
            <person name="Lee T.-H."/>
            <person name="Bashyal P."/>
            <person name="Kim T.-S."/>
            <person name="Lee W.-H."/>
            <person name="Kawkins C."/>
            <person name="Kim C.-K."/>
            <person name="Kim J.S."/>
            <person name="Ahn B.O."/>
            <person name="Rhee S.Y."/>
            <person name="Sohng J.K."/>
        </authorList>
    </citation>
    <scope>NUCLEOTIDE SEQUENCE</scope>
    <source>
        <tissue evidence="6">Leaf</tissue>
    </source>
</reference>
<evidence type="ECO:0000259" key="5">
    <source>
        <dbReference type="PROSITE" id="PS51504"/>
    </source>
</evidence>
<protein>
    <submittedName>
        <fullName evidence="6">Histone H1-like</fullName>
    </submittedName>
</protein>
<dbReference type="PROSITE" id="PS51504">
    <property type="entry name" value="H15"/>
    <property type="match status" value="1"/>
</dbReference>
<dbReference type="InterPro" id="IPR005818">
    <property type="entry name" value="Histone_H1/H5_H15"/>
</dbReference>
<dbReference type="PANTHER" id="PTHR11467">
    <property type="entry name" value="HISTONE H1"/>
    <property type="match status" value="1"/>
</dbReference>
<dbReference type="AlphaFoldDB" id="A0A834WYD0"/>
<dbReference type="PRINTS" id="PR00929">
    <property type="entry name" value="ATHOOK"/>
</dbReference>
<gene>
    <name evidence="6" type="ORF">G2W53_009432</name>
</gene>
<dbReference type="OrthoDB" id="1110759at2759"/>
<keyword evidence="7" id="KW-1185">Reference proteome</keyword>